<keyword evidence="5" id="KW-1185">Reference proteome</keyword>
<keyword evidence="3" id="KW-0472">Membrane</keyword>
<evidence type="ECO:0000313" key="5">
    <source>
        <dbReference type="Proteomes" id="UP000261764"/>
    </source>
</evidence>
<dbReference type="PANTHER" id="PTHR44169">
    <property type="entry name" value="NADPH-DEPENDENT 1-ACYLDIHYDROXYACETONE PHOSPHATE REDUCTASE"/>
    <property type="match status" value="1"/>
</dbReference>
<evidence type="ECO:0000313" key="4">
    <source>
        <dbReference type="EMBL" id="CDN40475.1"/>
    </source>
</evidence>
<dbReference type="InterPro" id="IPR002347">
    <property type="entry name" value="SDR_fam"/>
</dbReference>
<keyword evidence="2" id="KW-0560">Oxidoreductase</keyword>
<dbReference type="Proteomes" id="UP000261764">
    <property type="component" value="Chromosome I"/>
</dbReference>
<sequence>MVKTSRVILINDDLNLEPTIIKTIRALQMEPVIITATSNDRLDNTNRLTCDFENREQIKEKILTAFANYEISHVILSLKPPKLSASLIENSDLSSMHEAILRFNTHVKTILAGFKDKPVKLIVNLAFDHLDPLKNVIFNNYVLGFLQGLRIEMKPYLPQIHACYYQENDYFYESFLKKLLSLRKTMKLINNLPKNIYYLQVLNKKPIIKNNNIRIARVAKPVAIITGASGGIGYEIAKTLAQNNWTVYSLSRKAKENTLITYLECDITNDQLVTSCFQKIFEQHRSIDLVINNSGYGISGALAMMDETKFNQMLEVNLIAALKIIKIAIPYLKKTSGRIFNIGSVAGTFAIPFQCGYALTKTLIDAYTEMLMPVLNKENIQICNIMPGDTRTNFSNTRAQHTNYHGEDKYAKRVKASITKMEKEEKQHGASPTIVAKALCQQLKKRNMLIKTAVGSKYKFLTFLARLLPMGIIATLLYLLYAKNEI</sequence>
<dbReference type="KEGG" id="mamp:MAMA39_03550"/>
<organism evidence="4 5">
    <name type="scientific">Mycoplasma amphoriforme A39</name>
    <dbReference type="NCBI Taxonomy" id="572419"/>
    <lineage>
        <taxon>Bacteria</taxon>
        <taxon>Bacillati</taxon>
        <taxon>Mycoplasmatota</taxon>
        <taxon>Mollicutes</taxon>
        <taxon>Mycoplasmataceae</taxon>
        <taxon>Mycoplasma</taxon>
    </lineage>
</organism>
<feature type="transmembrane region" description="Helical" evidence="3">
    <location>
        <begin position="460"/>
        <end position="481"/>
    </location>
</feature>
<protein>
    <submittedName>
        <fullName evidence="4">Uncharacterized protein</fullName>
    </submittedName>
</protein>
<accession>A0A292IIG8</accession>
<dbReference type="RefSeq" id="WP_343251822.1">
    <property type="nucleotide sequence ID" value="NZ_HG937516.1"/>
</dbReference>
<dbReference type="AlphaFoldDB" id="A0A292IIG8"/>
<dbReference type="EMBL" id="HG937516">
    <property type="protein sequence ID" value="CDN40475.1"/>
    <property type="molecule type" value="Genomic_DNA"/>
</dbReference>
<keyword evidence="3" id="KW-1133">Transmembrane helix</keyword>
<comment type="similarity">
    <text evidence="1">Belongs to the short-chain dehydrogenases/reductases (SDR) family.</text>
</comment>
<dbReference type="GO" id="GO:0016491">
    <property type="term" value="F:oxidoreductase activity"/>
    <property type="evidence" value="ECO:0007669"/>
    <property type="project" value="UniProtKB-KW"/>
</dbReference>
<dbReference type="PANTHER" id="PTHR44169:SF6">
    <property type="entry name" value="NADPH-DEPENDENT 1-ACYLDIHYDROXYACETONE PHOSPHATE REDUCTASE"/>
    <property type="match status" value="1"/>
</dbReference>
<dbReference type="SUPFAM" id="SSF51735">
    <property type="entry name" value="NAD(P)-binding Rossmann-fold domains"/>
    <property type="match status" value="1"/>
</dbReference>
<reference evidence="4 5" key="1">
    <citation type="journal article" date="2015" name="Clin. Infect. Dis.">
        <title>Genomic Investigations unmask Mycoplasma amphoriforme, a new respiratory pathogen.</title>
        <authorList>
            <person name="Gillespie S.H."/>
            <person name="Ling C.L."/>
            <person name="Oravcova K."/>
            <person name="Pinheiro M."/>
            <person name="Wells L."/>
            <person name="Bryant J.M."/>
            <person name="McHugh T.D."/>
            <person name="Bebear C."/>
            <person name="Webster D."/>
            <person name="Harris S.R."/>
            <person name="Seth-Smith H.M."/>
            <person name="Thomson N.R."/>
        </authorList>
    </citation>
    <scope>NUCLEOTIDE SEQUENCE [LARGE SCALE GENOMIC DNA]</scope>
    <source>
        <strain evidence="4 5">A39</strain>
    </source>
</reference>
<dbReference type="PRINTS" id="PR00081">
    <property type="entry name" value="GDHRDH"/>
</dbReference>
<keyword evidence="3" id="KW-0812">Transmembrane</keyword>
<name>A0A292IIG8_9MOLU</name>
<gene>
    <name evidence="4" type="ORF">MAMA39_03550</name>
</gene>
<evidence type="ECO:0000256" key="3">
    <source>
        <dbReference type="SAM" id="Phobius"/>
    </source>
</evidence>
<evidence type="ECO:0000256" key="1">
    <source>
        <dbReference type="ARBA" id="ARBA00006484"/>
    </source>
</evidence>
<dbReference type="InterPro" id="IPR036291">
    <property type="entry name" value="NAD(P)-bd_dom_sf"/>
</dbReference>
<dbReference type="Pfam" id="PF00106">
    <property type="entry name" value="adh_short"/>
    <property type="match status" value="1"/>
</dbReference>
<proteinExistence type="inferred from homology"/>
<dbReference type="Gene3D" id="3.40.50.720">
    <property type="entry name" value="NAD(P)-binding Rossmann-like Domain"/>
    <property type="match status" value="1"/>
</dbReference>
<evidence type="ECO:0000256" key="2">
    <source>
        <dbReference type="ARBA" id="ARBA00023002"/>
    </source>
</evidence>